<feature type="domain" description="DUF4283" evidence="2">
    <location>
        <begin position="23"/>
        <end position="103"/>
    </location>
</feature>
<dbReference type="InterPro" id="IPR025558">
    <property type="entry name" value="DUF4283"/>
</dbReference>
<dbReference type="InterPro" id="IPR040256">
    <property type="entry name" value="At4g02000-like"/>
</dbReference>
<feature type="region of interest" description="Disordered" evidence="1">
    <location>
        <begin position="310"/>
        <end position="342"/>
    </location>
</feature>
<comment type="caution">
    <text evidence="3">The sequence shown here is derived from an EMBL/GenBank/DDBJ whole genome shotgun (WGS) entry which is preliminary data.</text>
</comment>
<evidence type="ECO:0000313" key="4">
    <source>
        <dbReference type="Proteomes" id="UP000886595"/>
    </source>
</evidence>
<evidence type="ECO:0000313" key="3">
    <source>
        <dbReference type="EMBL" id="KAG2252307.1"/>
    </source>
</evidence>
<proteinExistence type="predicted"/>
<name>A0A8X7PJW9_BRACI</name>
<gene>
    <name evidence="3" type="ORF">Bca52824_082443</name>
</gene>
<keyword evidence="4" id="KW-1185">Reference proteome</keyword>
<protein>
    <recommendedName>
        <fullName evidence="2">DUF4283 domain-containing protein</fullName>
    </recommendedName>
</protein>
<feature type="compositionally biased region" description="Polar residues" evidence="1">
    <location>
        <begin position="310"/>
        <end position="322"/>
    </location>
</feature>
<dbReference type="AlphaFoldDB" id="A0A8X7PJW9"/>
<evidence type="ECO:0000259" key="2">
    <source>
        <dbReference type="Pfam" id="PF14111"/>
    </source>
</evidence>
<accession>A0A8X7PJW9</accession>
<organism evidence="3 4">
    <name type="scientific">Brassica carinata</name>
    <name type="common">Ethiopian mustard</name>
    <name type="synonym">Abyssinian cabbage</name>
    <dbReference type="NCBI Taxonomy" id="52824"/>
    <lineage>
        <taxon>Eukaryota</taxon>
        <taxon>Viridiplantae</taxon>
        <taxon>Streptophyta</taxon>
        <taxon>Embryophyta</taxon>
        <taxon>Tracheophyta</taxon>
        <taxon>Spermatophyta</taxon>
        <taxon>Magnoliopsida</taxon>
        <taxon>eudicotyledons</taxon>
        <taxon>Gunneridae</taxon>
        <taxon>Pentapetalae</taxon>
        <taxon>rosids</taxon>
        <taxon>malvids</taxon>
        <taxon>Brassicales</taxon>
        <taxon>Brassicaceae</taxon>
        <taxon>Brassiceae</taxon>
        <taxon>Brassica</taxon>
    </lineage>
</organism>
<evidence type="ECO:0000256" key="1">
    <source>
        <dbReference type="SAM" id="MobiDB-lite"/>
    </source>
</evidence>
<feature type="compositionally biased region" description="Basic residues" evidence="1">
    <location>
        <begin position="323"/>
        <end position="340"/>
    </location>
</feature>
<dbReference type="EMBL" id="JAAMPC010000016">
    <property type="protein sequence ID" value="KAG2252307.1"/>
    <property type="molecule type" value="Genomic_DNA"/>
</dbReference>
<dbReference type="Proteomes" id="UP000886595">
    <property type="component" value="Unassembled WGS sequence"/>
</dbReference>
<sequence length="397" mass="45585">MALSLEEEDEPFEMPDLPGFCSNEKNKLSLVGRILNPECQKMSTLIWRMPGKWQKEGRCRGVALSKERFQFFFDHEYDLLDVLAKGVHTFNEWALAIERWVEEPPDDYLQFILLWVRISNIPMNYYTKEAIMALGELLGEVKEFIFDPTKPQTQPYERVQVKFNVANPLKMSRVGISSITGKPKIIKEVLDEMRQYMMLATEEDRYVRQERVRGSVAAVEQDPMLKRTMLRLETPPIISQDFDRGKGIVFSYEELKKPLEGRNQQEKLMASAIRADTAGRWNAEKITMGGSDDTKFDAIYMGSPPSSTVFSTGFSEPCASSGTKKKTYQRRRPPKSRRNPRLLLNAEKEEGVLWDKAADKRVEGSKKRKVETEVGDLLVSEKSKTLKVIPRKGSPNI</sequence>
<dbReference type="Pfam" id="PF14111">
    <property type="entry name" value="DUF4283"/>
    <property type="match status" value="1"/>
</dbReference>
<dbReference type="PANTHER" id="PTHR31286:SF178">
    <property type="entry name" value="DUF4283 DOMAIN-CONTAINING PROTEIN"/>
    <property type="match status" value="1"/>
</dbReference>
<reference evidence="3 4" key="1">
    <citation type="submission" date="2020-02" db="EMBL/GenBank/DDBJ databases">
        <authorList>
            <person name="Ma Q."/>
            <person name="Huang Y."/>
            <person name="Song X."/>
            <person name="Pei D."/>
        </authorList>
    </citation>
    <scope>NUCLEOTIDE SEQUENCE [LARGE SCALE GENOMIC DNA]</scope>
    <source>
        <strain evidence="3">Sxm20200214</strain>
        <tissue evidence="3">Leaf</tissue>
    </source>
</reference>
<dbReference type="PANTHER" id="PTHR31286">
    <property type="entry name" value="GLYCINE-RICH CELL WALL STRUCTURAL PROTEIN 1.8-LIKE"/>
    <property type="match status" value="1"/>
</dbReference>
<dbReference type="OrthoDB" id="1101616at2759"/>